<dbReference type="AlphaFoldDB" id="A0A916TR74"/>
<reference evidence="1" key="2">
    <citation type="submission" date="2020-09" db="EMBL/GenBank/DDBJ databases">
        <authorList>
            <person name="Sun Q."/>
            <person name="Zhou Y."/>
        </authorList>
    </citation>
    <scope>NUCLEOTIDE SEQUENCE</scope>
    <source>
        <strain evidence="1">CGMCC 1.15095</strain>
    </source>
</reference>
<organism evidence="1 2">
    <name type="scientific">Novosphingobium endophyticum</name>
    <dbReference type="NCBI Taxonomy" id="1955250"/>
    <lineage>
        <taxon>Bacteria</taxon>
        <taxon>Pseudomonadati</taxon>
        <taxon>Pseudomonadota</taxon>
        <taxon>Alphaproteobacteria</taxon>
        <taxon>Sphingomonadales</taxon>
        <taxon>Sphingomonadaceae</taxon>
        <taxon>Novosphingobium</taxon>
    </lineage>
</organism>
<proteinExistence type="predicted"/>
<reference evidence="1" key="1">
    <citation type="journal article" date="2014" name="Int. J. Syst. Evol. Microbiol.">
        <title>Complete genome sequence of Corynebacterium casei LMG S-19264T (=DSM 44701T), isolated from a smear-ripened cheese.</title>
        <authorList>
            <consortium name="US DOE Joint Genome Institute (JGI-PGF)"/>
            <person name="Walter F."/>
            <person name="Albersmeier A."/>
            <person name="Kalinowski J."/>
            <person name="Ruckert C."/>
        </authorList>
    </citation>
    <scope>NUCLEOTIDE SEQUENCE</scope>
    <source>
        <strain evidence="1">CGMCC 1.15095</strain>
    </source>
</reference>
<evidence type="ECO:0008006" key="3">
    <source>
        <dbReference type="Google" id="ProtNLM"/>
    </source>
</evidence>
<dbReference type="RefSeq" id="WP_188767047.1">
    <property type="nucleotide sequence ID" value="NZ_BMHK01000001.1"/>
</dbReference>
<gene>
    <name evidence="1" type="ORF">GCM10011494_00380</name>
</gene>
<dbReference type="Proteomes" id="UP000608154">
    <property type="component" value="Unassembled WGS sequence"/>
</dbReference>
<comment type="caution">
    <text evidence="1">The sequence shown here is derived from an EMBL/GenBank/DDBJ whole genome shotgun (WGS) entry which is preliminary data.</text>
</comment>
<accession>A0A916TR74</accession>
<protein>
    <recommendedName>
        <fullName evidence="3">Phytoene synthase</fullName>
    </recommendedName>
</protein>
<sequence length="232" mass="24492">MPLSPNPAHSDPGPEKALLGTLPIIERLALSYAPASARLPTLALFALDTRLAGLLRNSREPMLAQLRLAWWRETLQQDGNAWPMGEPLLAALRSWNGAHTALSALVDGWEALTGAAPLPQDAIEAMAAGRGEAFAALSAALNRPGESAAARDLGRRWALADLAMRLGNDQERGTAAAMLEADSGGKPRVSRALRPLLVLHGLAERRLATGEEAGARSPAALLKAMRLGLLGF</sequence>
<dbReference type="EMBL" id="BMHK01000001">
    <property type="protein sequence ID" value="GGB86026.1"/>
    <property type="molecule type" value="Genomic_DNA"/>
</dbReference>
<evidence type="ECO:0000313" key="1">
    <source>
        <dbReference type="EMBL" id="GGB86026.1"/>
    </source>
</evidence>
<keyword evidence="2" id="KW-1185">Reference proteome</keyword>
<evidence type="ECO:0000313" key="2">
    <source>
        <dbReference type="Proteomes" id="UP000608154"/>
    </source>
</evidence>
<name>A0A916TR74_9SPHN</name>